<organism evidence="1 2">
    <name type="scientific">Flavobacterium columnare</name>
    <dbReference type="NCBI Taxonomy" id="996"/>
    <lineage>
        <taxon>Bacteria</taxon>
        <taxon>Pseudomonadati</taxon>
        <taxon>Bacteroidota</taxon>
        <taxon>Flavobacteriia</taxon>
        <taxon>Flavobacteriales</taxon>
        <taxon>Flavobacteriaceae</taxon>
        <taxon>Flavobacterium</taxon>
    </lineage>
</organism>
<proteinExistence type="predicted"/>
<dbReference type="EMBL" id="MTCY01000003">
    <property type="protein sequence ID" value="OWP79510.1"/>
    <property type="molecule type" value="Genomic_DNA"/>
</dbReference>
<protein>
    <recommendedName>
        <fullName evidence="3">IS982 family transposase</fullName>
    </recommendedName>
</protein>
<dbReference type="AlphaFoldDB" id="A0A2D0AI72"/>
<reference evidence="1 2" key="1">
    <citation type="journal article" date="2017" name="Infect. Genet. Evol.">
        <title>Comparative genome analysis of fish pathogen Flavobacterium columnare reveals extensive sequence diversity within the species.</title>
        <authorList>
            <person name="Kayansamruaj P."/>
            <person name="Dong H.T."/>
            <person name="Hirono I."/>
            <person name="Kondo H."/>
            <person name="Senapin S."/>
            <person name="Rodkhum C."/>
        </authorList>
    </citation>
    <scope>NUCLEOTIDE SEQUENCE [LARGE SCALE GENOMIC DNA]</scope>
    <source>
        <strain evidence="1 2">1214</strain>
    </source>
</reference>
<accession>A0A2D0AI72</accession>
<dbReference type="Proteomes" id="UP000198034">
    <property type="component" value="Unassembled WGS sequence"/>
</dbReference>
<name>A0A2D0AI72_9FLAO</name>
<evidence type="ECO:0000313" key="1">
    <source>
        <dbReference type="EMBL" id="OWP79510.1"/>
    </source>
</evidence>
<sequence length="68" mass="7858">MNNLQANYELILTELQKLTKTDNFYFKLIKPKLSDIEIVSLIVLAKYKSIGFEHQLFKGNIGLELVSK</sequence>
<evidence type="ECO:0000313" key="2">
    <source>
        <dbReference type="Proteomes" id="UP000198034"/>
    </source>
</evidence>
<comment type="caution">
    <text evidence="1">The sequence shown here is derived from an EMBL/GenBank/DDBJ whole genome shotgun (WGS) entry which is preliminary data.</text>
</comment>
<evidence type="ECO:0008006" key="3">
    <source>
        <dbReference type="Google" id="ProtNLM"/>
    </source>
</evidence>
<gene>
    <name evidence="1" type="ORF">BWK62_02120</name>
</gene>